<dbReference type="CDD" id="cd16326">
    <property type="entry name" value="LolB"/>
    <property type="match status" value="1"/>
</dbReference>
<comment type="subcellular location">
    <subcellularLocation>
        <location evidence="1">Cell outer membrane</location>
        <topology evidence="1">Lipid-anchor</topology>
    </subcellularLocation>
</comment>
<dbReference type="GO" id="GO:0015031">
    <property type="term" value="P:protein transport"/>
    <property type="evidence" value="ECO:0007669"/>
    <property type="project" value="UniProtKB-KW"/>
</dbReference>
<protein>
    <recommendedName>
        <fullName evidence="4 13">Outer-membrane lipoprotein LolB</fullName>
    </recommendedName>
</protein>
<evidence type="ECO:0000313" key="14">
    <source>
        <dbReference type="EMBL" id="PHJ35007.1"/>
    </source>
</evidence>
<proteinExistence type="inferred from homology"/>
<dbReference type="InterPro" id="IPR004565">
    <property type="entry name" value="OM_lipoprot_LolB"/>
</dbReference>
<evidence type="ECO:0000256" key="11">
    <source>
        <dbReference type="ARBA" id="ARBA00023237"/>
    </source>
</evidence>
<keyword evidence="6" id="KW-0732">Signal</keyword>
<accession>A0AA44ZGE1</accession>
<evidence type="ECO:0000256" key="12">
    <source>
        <dbReference type="ARBA" id="ARBA00023288"/>
    </source>
</evidence>
<keyword evidence="5 13" id="KW-0813">Transport</keyword>
<dbReference type="Proteomes" id="UP000223296">
    <property type="component" value="Unassembled WGS sequence"/>
</dbReference>
<evidence type="ECO:0000256" key="13">
    <source>
        <dbReference type="HAMAP-Rule" id="MF_00233"/>
    </source>
</evidence>
<name>A0AA44ZGE1_NEIGO</name>
<comment type="subunit">
    <text evidence="3 13">Monomer.</text>
</comment>
<dbReference type="EMBL" id="AVBE01000002">
    <property type="protein sequence ID" value="PHJ35007.1"/>
    <property type="molecule type" value="Genomic_DNA"/>
</dbReference>
<dbReference type="GO" id="GO:0009279">
    <property type="term" value="C:cell outer membrane"/>
    <property type="evidence" value="ECO:0007669"/>
    <property type="project" value="UniProtKB-SubCell"/>
</dbReference>
<dbReference type="InterPro" id="IPR029046">
    <property type="entry name" value="LolA/LolB/LppX"/>
</dbReference>
<evidence type="ECO:0000256" key="2">
    <source>
        <dbReference type="ARBA" id="ARBA00009696"/>
    </source>
</evidence>
<keyword evidence="11 13" id="KW-0998">Cell outer membrane</keyword>
<dbReference type="Pfam" id="PF03550">
    <property type="entry name" value="LolB"/>
    <property type="match status" value="1"/>
</dbReference>
<evidence type="ECO:0000256" key="5">
    <source>
        <dbReference type="ARBA" id="ARBA00022448"/>
    </source>
</evidence>
<dbReference type="HAMAP" id="MF_00233">
    <property type="entry name" value="LolB"/>
    <property type="match status" value="1"/>
</dbReference>
<comment type="caution">
    <text evidence="14">The sequence shown here is derived from an EMBL/GenBank/DDBJ whole genome shotgun (WGS) entry which is preliminary data.</text>
</comment>
<keyword evidence="12" id="KW-0449">Lipoprotein</keyword>
<organism evidence="14 15">
    <name type="scientific">Neisseria gonorrhoeae 3502</name>
    <dbReference type="NCBI Taxonomy" id="1193404"/>
    <lineage>
        <taxon>Bacteria</taxon>
        <taxon>Pseudomonadati</taxon>
        <taxon>Pseudomonadota</taxon>
        <taxon>Betaproteobacteria</taxon>
        <taxon>Neisseriales</taxon>
        <taxon>Neisseriaceae</taxon>
        <taxon>Neisseria</taxon>
    </lineage>
</organism>
<comment type="function">
    <text evidence="13">Plays a critical role in the incorporation of lipoproteins in the outer membrane after they are released by the LolA protein.</text>
</comment>
<dbReference type="SUPFAM" id="SSF89392">
    <property type="entry name" value="Prokaryotic lipoproteins and lipoprotein localization factors"/>
    <property type="match status" value="1"/>
</dbReference>
<evidence type="ECO:0000256" key="8">
    <source>
        <dbReference type="ARBA" id="ARBA00023136"/>
    </source>
</evidence>
<evidence type="ECO:0000256" key="1">
    <source>
        <dbReference type="ARBA" id="ARBA00004459"/>
    </source>
</evidence>
<sequence length="229" mass="24969">MPGSRGIRANGTQFARVLHGTPHPSAGRMTPVKETLMKHTVSASVILLLTACAQLPQNNENLWQPSEHISSFAAEGRLAVKAEGKGSYANFDWTYQPPVETININTPLGGTLGQLCQDRDGALAVDGKGNVYQAEGTEDLSRQLVGFKLPIQYLHIWAEGRRVAGAPYRIRSDGILEQYGWTIGRTADSGGQVRTLQLNNGNLNIRLVFTEIGMPSETETPERCAARTR</sequence>
<evidence type="ECO:0000256" key="10">
    <source>
        <dbReference type="ARBA" id="ARBA00023186"/>
    </source>
</evidence>
<dbReference type="Gene3D" id="2.50.20.10">
    <property type="entry name" value="Lipoprotein localisation LolA/LolB/LppX"/>
    <property type="match status" value="1"/>
</dbReference>
<keyword evidence="7 13" id="KW-0653">Protein transport</keyword>
<keyword evidence="9" id="KW-0564">Palmitate</keyword>
<evidence type="ECO:0000256" key="4">
    <source>
        <dbReference type="ARBA" id="ARBA00016202"/>
    </source>
</evidence>
<reference evidence="14 15" key="1">
    <citation type="submission" date="2013-08" db="EMBL/GenBank/DDBJ databases">
        <authorList>
            <person name="Trees D."/>
        </authorList>
    </citation>
    <scope>NUCLEOTIDE SEQUENCE [LARGE SCALE GENOMIC DNA]</scope>
    <source>
        <strain evidence="14 15">3502</strain>
    </source>
</reference>
<gene>
    <name evidence="13" type="primary">lolB</name>
    <name evidence="14" type="ORF">N776_06370</name>
</gene>
<dbReference type="GO" id="GO:0044874">
    <property type="term" value="P:lipoprotein localization to outer membrane"/>
    <property type="evidence" value="ECO:0007669"/>
    <property type="project" value="UniProtKB-UniRule"/>
</dbReference>
<evidence type="ECO:0000256" key="7">
    <source>
        <dbReference type="ARBA" id="ARBA00022927"/>
    </source>
</evidence>
<keyword evidence="10 13" id="KW-0143">Chaperone</keyword>
<comment type="similarity">
    <text evidence="2 13">Belongs to the LolB family.</text>
</comment>
<evidence type="ECO:0000256" key="3">
    <source>
        <dbReference type="ARBA" id="ARBA00011245"/>
    </source>
</evidence>
<keyword evidence="8 13" id="KW-0472">Membrane</keyword>
<evidence type="ECO:0000313" key="15">
    <source>
        <dbReference type="Proteomes" id="UP000223296"/>
    </source>
</evidence>
<evidence type="ECO:0000256" key="6">
    <source>
        <dbReference type="ARBA" id="ARBA00022729"/>
    </source>
</evidence>
<dbReference type="AlphaFoldDB" id="A0AA44ZGE1"/>
<evidence type="ECO:0000256" key="9">
    <source>
        <dbReference type="ARBA" id="ARBA00023139"/>
    </source>
</evidence>